<dbReference type="EMBL" id="KL250587">
    <property type="protein sequence ID" value="KGB34083.1"/>
    <property type="molecule type" value="Genomic_DNA"/>
</dbReference>
<proteinExistence type="predicted"/>
<gene>
    <name evidence="1" type="ORF">MS3_02282</name>
</gene>
<name>A0A095BY80_SCHHA</name>
<organism evidence="1">
    <name type="scientific">Schistosoma haematobium</name>
    <name type="common">Blood fluke</name>
    <dbReference type="NCBI Taxonomy" id="6185"/>
    <lineage>
        <taxon>Eukaryota</taxon>
        <taxon>Metazoa</taxon>
        <taxon>Spiralia</taxon>
        <taxon>Lophotrochozoa</taxon>
        <taxon>Platyhelminthes</taxon>
        <taxon>Trematoda</taxon>
        <taxon>Digenea</taxon>
        <taxon>Strigeidida</taxon>
        <taxon>Schistosomatoidea</taxon>
        <taxon>Schistosomatidae</taxon>
        <taxon>Schistosoma</taxon>
    </lineage>
</organism>
<protein>
    <submittedName>
        <fullName evidence="1">Uncharacterized protein</fullName>
    </submittedName>
</protein>
<dbReference type="AlphaFoldDB" id="A0A095BY80"/>
<evidence type="ECO:0000313" key="1">
    <source>
        <dbReference type="EMBL" id="KGB34083.1"/>
    </source>
</evidence>
<reference evidence="1" key="1">
    <citation type="journal article" date="2012" name="Nat. Genet.">
        <title>Whole-genome sequence of Schistosoma haematobium.</title>
        <authorList>
            <person name="Young N.D."/>
            <person name="Jex A.R."/>
            <person name="Li B."/>
            <person name="Liu S."/>
            <person name="Yang L."/>
            <person name="Xiong Z."/>
            <person name="Li Y."/>
            <person name="Cantacessi C."/>
            <person name="Hall R.S."/>
            <person name="Xu X."/>
            <person name="Chen F."/>
            <person name="Wu X."/>
            <person name="Zerlotini A."/>
            <person name="Oliveira G."/>
            <person name="Hofmann A."/>
            <person name="Zhang G."/>
            <person name="Fang X."/>
            <person name="Kang Y."/>
            <person name="Campbell B.E."/>
            <person name="Loukas A."/>
            <person name="Ranganathan S."/>
            <person name="Rollinson D."/>
            <person name="Rinaldi G."/>
            <person name="Brindley P.J."/>
            <person name="Yang H."/>
            <person name="Wang J."/>
            <person name="Wang J."/>
            <person name="Gasser R.B."/>
        </authorList>
    </citation>
    <scope>NUCLEOTIDE SEQUENCE [LARGE SCALE GENOMIC DNA]</scope>
</reference>
<accession>A0A095BY80</accession>
<sequence length="37" mass="4248">MQTTLWGLIKALDHFDYRSTLTEIVEISVKGHSDQIT</sequence>